<evidence type="ECO:0000313" key="2">
    <source>
        <dbReference type="Proteomes" id="UP001066276"/>
    </source>
</evidence>
<organism evidence="1 2">
    <name type="scientific">Pleurodeles waltl</name>
    <name type="common">Iberian ribbed newt</name>
    <dbReference type="NCBI Taxonomy" id="8319"/>
    <lineage>
        <taxon>Eukaryota</taxon>
        <taxon>Metazoa</taxon>
        <taxon>Chordata</taxon>
        <taxon>Craniata</taxon>
        <taxon>Vertebrata</taxon>
        <taxon>Euteleostomi</taxon>
        <taxon>Amphibia</taxon>
        <taxon>Batrachia</taxon>
        <taxon>Caudata</taxon>
        <taxon>Salamandroidea</taxon>
        <taxon>Salamandridae</taxon>
        <taxon>Pleurodelinae</taxon>
        <taxon>Pleurodeles</taxon>
    </lineage>
</organism>
<evidence type="ECO:0000313" key="1">
    <source>
        <dbReference type="EMBL" id="KAJ1083639.1"/>
    </source>
</evidence>
<sequence>MWPNPLAPIQAPPTRSRGANTLCSALSCLRPLVRSSAAKKWPPRRAASPPLHVRTTVTRASTLRCTAAGPGSPCVTPGCRPVAAHPAGPRGTAATCRGR</sequence>
<dbReference type="AlphaFoldDB" id="A0AAV7KZ26"/>
<name>A0AAV7KZ26_PLEWA</name>
<dbReference type="EMBL" id="JANPWB010000016">
    <property type="protein sequence ID" value="KAJ1083639.1"/>
    <property type="molecule type" value="Genomic_DNA"/>
</dbReference>
<keyword evidence="2" id="KW-1185">Reference proteome</keyword>
<reference evidence="1" key="1">
    <citation type="journal article" date="2022" name="bioRxiv">
        <title>Sequencing and chromosome-scale assembly of the giantPleurodeles waltlgenome.</title>
        <authorList>
            <person name="Brown T."/>
            <person name="Elewa A."/>
            <person name="Iarovenko S."/>
            <person name="Subramanian E."/>
            <person name="Araus A.J."/>
            <person name="Petzold A."/>
            <person name="Susuki M."/>
            <person name="Suzuki K.-i.T."/>
            <person name="Hayashi T."/>
            <person name="Toyoda A."/>
            <person name="Oliveira C."/>
            <person name="Osipova E."/>
            <person name="Leigh N.D."/>
            <person name="Simon A."/>
            <person name="Yun M.H."/>
        </authorList>
    </citation>
    <scope>NUCLEOTIDE SEQUENCE</scope>
    <source>
        <strain evidence="1">20211129_DDA</strain>
        <tissue evidence="1">Liver</tissue>
    </source>
</reference>
<gene>
    <name evidence="1" type="ORF">NDU88_003794</name>
</gene>
<proteinExistence type="predicted"/>
<comment type="caution">
    <text evidence="1">The sequence shown here is derived from an EMBL/GenBank/DDBJ whole genome shotgun (WGS) entry which is preliminary data.</text>
</comment>
<dbReference type="Proteomes" id="UP001066276">
    <property type="component" value="Chromosome 12"/>
</dbReference>
<accession>A0AAV7KZ26</accession>
<protein>
    <submittedName>
        <fullName evidence="1">Uncharacterized protein</fullName>
    </submittedName>
</protein>